<dbReference type="InterPro" id="IPR006175">
    <property type="entry name" value="YjgF/YER057c/UK114"/>
</dbReference>
<dbReference type="Proteomes" id="UP000033662">
    <property type="component" value="Unassembled WGS sequence"/>
</dbReference>
<comment type="similarity">
    <text evidence="1">Belongs to the RutC family.</text>
</comment>
<dbReference type="CDD" id="cd06150">
    <property type="entry name" value="YjgF_YER057c_UK114_like_2"/>
    <property type="match status" value="1"/>
</dbReference>
<dbReference type="PANTHER" id="PTHR47328:SF1">
    <property type="entry name" value="RUTC FAMILY PROTEIN YOAB"/>
    <property type="match status" value="1"/>
</dbReference>
<reference evidence="2 3" key="1">
    <citation type="submission" date="2015-03" db="EMBL/GenBank/DDBJ databases">
        <title>Pseudomonas fluorescens 1855-344 Genome sequencing and assembly.</title>
        <authorList>
            <person name="Eng W.W.H."/>
            <person name="Gan H.M."/>
            <person name="Savka M.A."/>
        </authorList>
    </citation>
    <scope>NUCLEOTIDE SEQUENCE [LARGE SCALE GENOMIC DNA]</scope>
    <source>
        <strain evidence="2 3">1855-344</strain>
    </source>
</reference>
<dbReference type="Pfam" id="PF01042">
    <property type="entry name" value="Ribonuc_L-PSP"/>
    <property type="match status" value="1"/>
</dbReference>
<comment type="caution">
    <text evidence="2">The sequence shown here is derived from an EMBL/GenBank/DDBJ whole genome shotgun (WGS) entry which is preliminary data.</text>
</comment>
<dbReference type="PATRIC" id="fig|132476.4.peg.5819"/>
<dbReference type="EMBL" id="JZXC01000006">
    <property type="protein sequence ID" value="KKA08373.1"/>
    <property type="molecule type" value="Genomic_DNA"/>
</dbReference>
<sequence length="122" mass="13208">MATIQRFQSSVRMSGVVSHGDLLYLSGQVPTDLQVGIEEQTQQVLAKIEALLSLAGSDKGQLLSAQIWLKDIDRDFALMNSVWDAWLPADSAPARATVQARLARPEVLVEIRVIAVKPAAGV</sequence>
<evidence type="ECO:0000313" key="3">
    <source>
        <dbReference type="Proteomes" id="UP000033662"/>
    </source>
</evidence>
<evidence type="ECO:0000256" key="1">
    <source>
        <dbReference type="ARBA" id="ARBA00010552"/>
    </source>
</evidence>
<dbReference type="InterPro" id="IPR035709">
    <property type="entry name" value="YoaB-like"/>
</dbReference>
<proteinExistence type="inferred from homology"/>
<dbReference type="InterPro" id="IPR019897">
    <property type="entry name" value="RidA_CS"/>
</dbReference>
<organism evidence="2 3">
    <name type="scientific">Pseudomonas kilonensis</name>
    <dbReference type="NCBI Taxonomy" id="132476"/>
    <lineage>
        <taxon>Bacteria</taxon>
        <taxon>Pseudomonadati</taxon>
        <taxon>Pseudomonadota</taxon>
        <taxon>Gammaproteobacteria</taxon>
        <taxon>Pseudomonadales</taxon>
        <taxon>Pseudomonadaceae</taxon>
        <taxon>Pseudomonas</taxon>
    </lineage>
</organism>
<dbReference type="Gene3D" id="3.30.1330.40">
    <property type="entry name" value="RutC-like"/>
    <property type="match status" value="1"/>
</dbReference>
<dbReference type="PROSITE" id="PS01094">
    <property type="entry name" value="UPF0076"/>
    <property type="match status" value="1"/>
</dbReference>
<dbReference type="OrthoDB" id="6899345at2"/>
<gene>
    <name evidence="2" type="ORF">VP02_08965</name>
</gene>
<dbReference type="SUPFAM" id="SSF55298">
    <property type="entry name" value="YjgF-like"/>
    <property type="match status" value="1"/>
</dbReference>
<protein>
    <submittedName>
        <fullName evidence="2">Endoribonuclease L-PSP</fullName>
    </submittedName>
</protein>
<accession>A0A0F4XSJ3</accession>
<evidence type="ECO:0000313" key="2">
    <source>
        <dbReference type="EMBL" id="KKA08373.1"/>
    </source>
</evidence>
<name>A0A0F4XSJ3_9PSED</name>
<dbReference type="InterPro" id="IPR035959">
    <property type="entry name" value="RutC-like_sf"/>
</dbReference>
<dbReference type="AlphaFoldDB" id="A0A0F4XSJ3"/>
<dbReference type="PANTHER" id="PTHR47328">
    <property type="match status" value="1"/>
</dbReference>